<evidence type="ECO:0000256" key="1">
    <source>
        <dbReference type="ARBA" id="ARBA00004906"/>
    </source>
</evidence>
<comment type="function">
    <text evidence="7">Probable substrate-specific adapter of an E3 ubiquitin-protein ligase complex which mediates the ubiquitination and subsequent proteasomal degradation of target proteins. May have a role in synapse differentiation and growth.</text>
</comment>
<dbReference type="STRING" id="1965070.A0A3S3SJ27"/>
<evidence type="ECO:0000256" key="4">
    <source>
        <dbReference type="ARBA" id="ARBA00022737"/>
    </source>
</evidence>
<evidence type="ECO:0000256" key="6">
    <source>
        <dbReference type="ARBA" id="ARBA00023203"/>
    </source>
</evidence>
<dbReference type="Gene3D" id="1.25.40.420">
    <property type="match status" value="1"/>
</dbReference>
<dbReference type="PIRSF" id="PIRSF037037">
    <property type="entry name" value="Kelch-like_protein_gigaxonin"/>
    <property type="match status" value="1"/>
</dbReference>
<dbReference type="PANTHER" id="PTHR24412">
    <property type="entry name" value="KELCH PROTEIN"/>
    <property type="match status" value="1"/>
</dbReference>
<dbReference type="InterPro" id="IPR000210">
    <property type="entry name" value="BTB/POZ_dom"/>
</dbReference>
<dbReference type="SUPFAM" id="SSF117281">
    <property type="entry name" value="Kelch motif"/>
    <property type="match status" value="2"/>
</dbReference>
<dbReference type="FunFam" id="1.25.40.420:FF:000001">
    <property type="entry name" value="Kelch-like family member 12"/>
    <property type="match status" value="1"/>
</dbReference>
<comment type="pathway">
    <text evidence="1">Protein modification; protein ubiquitination.</text>
</comment>
<dbReference type="Proteomes" id="UP000285301">
    <property type="component" value="Unassembled WGS sequence"/>
</dbReference>
<evidence type="ECO:0000256" key="3">
    <source>
        <dbReference type="ARBA" id="ARBA00022441"/>
    </source>
</evidence>
<dbReference type="SMART" id="SM00612">
    <property type="entry name" value="Kelch"/>
    <property type="match status" value="6"/>
</dbReference>
<dbReference type="InterPro" id="IPR017096">
    <property type="entry name" value="BTB-kelch_protein"/>
</dbReference>
<dbReference type="InterPro" id="IPR015915">
    <property type="entry name" value="Kelch-typ_b-propeller"/>
</dbReference>
<protein>
    <recommendedName>
        <fullName evidence="2">Kelch-like protein diablo</fullName>
    </recommendedName>
</protein>
<dbReference type="UniPathway" id="UPA00143"/>
<dbReference type="SUPFAM" id="SSF54695">
    <property type="entry name" value="POZ domain"/>
    <property type="match status" value="1"/>
</dbReference>
<organism evidence="9 10">
    <name type="scientific">Dinothrombium tinctorium</name>
    <dbReference type="NCBI Taxonomy" id="1965070"/>
    <lineage>
        <taxon>Eukaryota</taxon>
        <taxon>Metazoa</taxon>
        <taxon>Ecdysozoa</taxon>
        <taxon>Arthropoda</taxon>
        <taxon>Chelicerata</taxon>
        <taxon>Arachnida</taxon>
        <taxon>Acari</taxon>
        <taxon>Acariformes</taxon>
        <taxon>Trombidiformes</taxon>
        <taxon>Prostigmata</taxon>
        <taxon>Anystina</taxon>
        <taxon>Parasitengona</taxon>
        <taxon>Trombidioidea</taxon>
        <taxon>Trombidiidae</taxon>
        <taxon>Dinothrombium</taxon>
    </lineage>
</organism>
<proteinExistence type="predicted"/>
<gene>
    <name evidence="9" type="ORF">B4U79_06702</name>
</gene>
<reference evidence="9 10" key="1">
    <citation type="journal article" date="2018" name="Gigascience">
        <title>Genomes of trombidid mites reveal novel predicted allergens and laterally-transferred genes associated with secondary metabolism.</title>
        <authorList>
            <person name="Dong X."/>
            <person name="Chaisiri K."/>
            <person name="Xia D."/>
            <person name="Armstrong S.D."/>
            <person name="Fang Y."/>
            <person name="Donnelly M.J."/>
            <person name="Kadowaki T."/>
            <person name="McGarry J.W."/>
            <person name="Darby A.C."/>
            <person name="Makepeace B.L."/>
        </authorList>
    </citation>
    <scope>NUCLEOTIDE SEQUENCE [LARGE SCALE GENOMIC DNA]</scope>
    <source>
        <strain evidence="9">UoL-WK</strain>
    </source>
</reference>
<feature type="domain" description="BTB" evidence="8">
    <location>
        <begin position="26"/>
        <end position="93"/>
    </location>
</feature>
<evidence type="ECO:0000256" key="5">
    <source>
        <dbReference type="ARBA" id="ARBA00022786"/>
    </source>
</evidence>
<keyword evidence="10" id="KW-1185">Reference proteome</keyword>
<keyword evidence="6" id="KW-0009">Actin-binding</keyword>
<dbReference type="InterPro" id="IPR011333">
    <property type="entry name" value="SKP1/BTB/POZ_sf"/>
</dbReference>
<dbReference type="OrthoDB" id="6486384at2759"/>
<name>A0A3S3SJ27_9ACAR</name>
<dbReference type="PANTHER" id="PTHR24412:SF35">
    <property type="entry name" value="ACTIN-BINDING PROTEIN IPP"/>
    <property type="match status" value="1"/>
</dbReference>
<dbReference type="Gene3D" id="3.30.710.10">
    <property type="entry name" value="Potassium Channel Kv1.1, Chain A"/>
    <property type="match status" value="1"/>
</dbReference>
<keyword evidence="5" id="KW-0833">Ubl conjugation pathway</keyword>
<dbReference type="Pfam" id="PF01344">
    <property type="entry name" value="Kelch_1"/>
    <property type="match status" value="1"/>
</dbReference>
<evidence type="ECO:0000259" key="8">
    <source>
        <dbReference type="PROSITE" id="PS50097"/>
    </source>
</evidence>
<evidence type="ECO:0000313" key="10">
    <source>
        <dbReference type="Proteomes" id="UP000285301"/>
    </source>
</evidence>
<keyword evidence="3" id="KW-0880">Kelch repeat</keyword>
<comment type="caution">
    <text evidence="9">The sequence shown here is derived from an EMBL/GenBank/DDBJ whole genome shotgun (WGS) entry which is preliminary data.</text>
</comment>
<dbReference type="AlphaFoldDB" id="A0A3S3SJ27"/>
<dbReference type="Pfam" id="PF24681">
    <property type="entry name" value="Kelch_KLHDC2_KLHL20_DRC7"/>
    <property type="match status" value="1"/>
</dbReference>
<dbReference type="Pfam" id="PF07707">
    <property type="entry name" value="BACK"/>
    <property type="match status" value="1"/>
</dbReference>
<dbReference type="SMART" id="SM00875">
    <property type="entry name" value="BACK"/>
    <property type="match status" value="1"/>
</dbReference>
<evidence type="ECO:0000313" key="9">
    <source>
        <dbReference type="EMBL" id="RWS15867.1"/>
    </source>
</evidence>
<dbReference type="Pfam" id="PF00651">
    <property type="entry name" value="BTB"/>
    <property type="match status" value="1"/>
</dbReference>
<dbReference type="Gene3D" id="2.120.10.80">
    <property type="entry name" value="Kelch-type beta propeller"/>
    <property type="match status" value="2"/>
</dbReference>
<dbReference type="InterPro" id="IPR011705">
    <property type="entry name" value="BACK"/>
</dbReference>
<evidence type="ECO:0000256" key="7">
    <source>
        <dbReference type="ARBA" id="ARBA00043912"/>
    </source>
</evidence>
<accession>A0A3S3SJ27</accession>
<keyword evidence="4" id="KW-0677">Repeat</keyword>
<evidence type="ECO:0000256" key="2">
    <source>
        <dbReference type="ARBA" id="ARBA00013699"/>
    </source>
</evidence>
<dbReference type="SMART" id="SM00225">
    <property type="entry name" value="BTB"/>
    <property type="match status" value="1"/>
</dbReference>
<dbReference type="GO" id="GO:0003779">
    <property type="term" value="F:actin binding"/>
    <property type="evidence" value="ECO:0007669"/>
    <property type="project" value="UniProtKB-KW"/>
</dbReference>
<dbReference type="InterPro" id="IPR006652">
    <property type="entry name" value="Kelch_1"/>
</dbReference>
<dbReference type="GO" id="GO:0016567">
    <property type="term" value="P:protein ubiquitination"/>
    <property type="evidence" value="ECO:0007669"/>
    <property type="project" value="UniProtKB-UniPathway"/>
</dbReference>
<dbReference type="PROSITE" id="PS50097">
    <property type="entry name" value="BTB"/>
    <property type="match status" value="1"/>
</dbReference>
<sequence length="579" mass="66886">MFILIQEYWSNVGSNFDAYRRKGRFCDVEIKVGLEVFKGHKVILSASSPYFEAMLTYGLKEEQTSFIEIHDIQPKIFETILEFLYKGEINIREDNVQELLAAANMLQLQQIVNYCCNFLSKQLDPSNCVGIFLFAELHVCTNLKLEAKRYIERHFTDVIREDEFVDLPRDTLKNFLKSEGLSINDEFEVFEATIRWILKDIWNRKAFLSELMDYIRLPVIDPKQINLYIDQCPDIELKSCLFQLFNDFKEESKKLADNSVSDVSSKRCDLNCATYQNIRCQPRMCCRKKVYVIGGVNKARNRNELRTLVTVEKLDTFKKQWKSLPPMKIARSCHGTAVLNNMIYVAGGERDSIINDSVEVFDLIDEKWQSAKNMLKPRTCFGMCALDNYIYALGGWIGNDADSSIERYDARRDIWEDCGSMKLQQFGMGVVAHKGLIYVIGGFDRFSCAQNSVHSYNPVTKRWQQLRSMFDRRAFFGISILHDFIYVAGGAIDGNALNTVERYSIFEDTWTRISHMKQHRFSPCLVTANNSLLVIGGRSSNDNLQQPLNSVEIYDPEENVWRESLSMPTKRYEATAAVL</sequence>
<dbReference type="EMBL" id="NCKU01000347">
    <property type="protein sequence ID" value="RWS15867.1"/>
    <property type="molecule type" value="Genomic_DNA"/>
</dbReference>